<dbReference type="PANTHER" id="PTHR43493:SF5">
    <property type="entry name" value="DNA GYRASE SUBUNIT A, CHLOROPLASTIC_MITOCHONDRIAL"/>
    <property type="match status" value="1"/>
</dbReference>
<evidence type="ECO:0000256" key="2">
    <source>
        <dbReference type="ARBA" id="ARBA00008263"/>
    </source>
</evidence>
<dbReference type="InterPro" id="IPR013760">
    <property type="entry name" value="Topo_IIA-like_dom_sf"/>
</dbReference>
<comment type="subunit">
    <text evidence="9">Heterotetramer, composed of two GyrA and two GyrB chains. In the heterotetramer, GyrA contains the active site tyrosine that forms a transient covalent intermediate with DNA, while GyrB binds cofactors and catalyzes ATP hydrolysis.</text>
</comment>
<keyword evidence="4 9" id="KW-0067">ATP-binding</keyword>
<dbReference type="Gene3D" id="2.120.10.90">
    <property type="entry name" value="DNA gyrase/topoisomerase IV, subunit A, C-terminal"/>
    <property type="match status" value="1"/>
</dbReference>
<accession>A0A7V1I3N3</accession>
<dbReference type="AlphaFoldDB" id="A0A7V1I3N3"/>
<dbReference type="PANTHER" id="PTHR43493">
    <property type="entry name" value="DNA GYRASE/TOPOISOMERASE SUBUNIT A"/>
    <property type="match status" value="1"/>
</dbReference>
<dbReference type="GO" id="GO:0005524">
    <property type="term" value="F:ATP binding"/>
    <property type="evidence" value="ECO:0007669"/>
    <property type="project" value="UniProtKB-UniRule"/>
</dbReference>
<dbReference type="PROSITE" id="PS52040">
    <property type="entry name" value="TOPO_IIA"/>
    <property type="match status" value="1"/>
</dbReference>
<dbReference type="GO" id="GO:0009330">
    <property type="term" value="C:DNA topoisomerase type II (double strand cut, ATP-hydrolyzing) complex"/>
    <property type="evidence" value="ECO:0007669"/>
    <property type="project" value="TreeGrafter"/>
</dbReference>
<evidence type="ECO:0000256" key="9">
    <source>
        <dbReference type="HAMAP-Rule" id="MF_01897"/>
    </source>
</evidence>
<dbReference type="InterPro" id="IPR013758">
    <property type="entry name" value="Topo_IIA_A/C_ab"/>
</dbReference>
<dbReference type="FunFam" id="3.90.199.10:FF:000001">
    <property type="entry name" value="DNA gyrase subunit A"/>
    <property type="match status" value="1"/>
</dbReference>
<protein>
    <recommendedName>
        <fullName evidence="9">DNA gyrase subunit A</fullName>
        <ecNumber evidence="9">5.6.2.2</ecNumber>
    </recommendedName>
</protein>
<dbReference type="CDD" id="cd00187">
    <property type="entry name" value="TOP4c"/>
    <property type="match status" value="1"/>
</dbReference>
<dbReference type="FunFam" id="1.10.268.10:FF:000001">
    <property type="entry name" value="DNA gyrase subunit A"/>
    <property type="match status" value="1"/>
</dbReference>
<dbReference type="Gene3D" id="3.30.1360.40">
    <property type="match status" value="1"/>
</dbReference>
<evidence type="ECO:0000256" key="6">
    <source>
        <dbReference type="ARBA" id="ARBA00023125"/>
    </source>
</evidence>
<comment type="similarity">
    <text evidence="2 9">Belongs to the type II topoisomerase GyrA/ParC subunit family.</text>
</comment>
<dbReference type="EMBL" id="DRKW01000074">
    <property type="protein sequence ID" value="HEB73855.1"/>
    <property type="molecule type" value="Genomic_DNA"/>
</dbReference>
<dbReference type="InterPro" id="IPR005743">
    <property type="entry name" value="GyrA"/>
</dbReference>
<feature type="domain" description="Topo IIA-type catalytic" evidence="11">
    <location>
        <begin position="34"/>
        <end position="497"/>
    </location>
</feature>
<dbReference type="GO" id="GO:0034335">
    <property type="term" value="F:DNA negative supercoiling activity"/>
    <property type="evidence" value="ECO:0007669"/>
    <property type="project" value="UniProtKB-ARBA"/>
</dbReference>
<comment type="catalytic activity">
    <reaction evidence="1 9 10">
        <text>ATP-dependent breakage, passage and rejoining of double-stranded DNA.</text>
        <dbReference type="EC" id="5.6.2.2"/>
    </reaction>
</comment>
<organism evidence="12">
    <name type="scientific">Desulfofervidus auxilii</name>
    <dbReference type="NCBI Taxonomy" id="1621989"/>
    <lineage>
        <taxon>Bacteria</taxon>
        <taxon>Pseudomonadati</taxon>
        <taxon>Thermodesulfobacteriota</taxon>
        <taxon>Candidatus Desulfofervidia</taxon>
        <taxon>Candidatus Desulfofervidales</taxon>
        <taxon>Candidatus Desulfofervidaceae</taxon>
        <taxon>Candidatus Desulfofervidus</taxon>
    </lineage>
</organism>
<keyword evidence="3 9" id="KW-0547">Nucleotide-binding</keyword>
<dbReference type="SMART" id="SM00434">
    <property type="entry name" value="TOP4c"/>
    <property type="match status" value="1"/>
</dbReference>
<dbReference type="GO" id="GO:0003677">
    <property type="term" value="F:DNA binding"/>
    <property type="evidence" value="ECO:0007669"/>
    <property type="project" value="UniProtKB-UniRule"/>
</dbReference>
<dbReference type="GO" id="GO:0006265">
    <property type="term" value="P:DNA topological change"/>
    <property type="evidence" value="ECO:0007669"/>
    <property type="project" value="UniProtKB-UniRule"/>
</dbReference>
<evidence type="ECO:0000256" key="5">
    <source>
        <dbReference type="ARBA" id="ARBA00023029"/>
    </source>
</evidence>
<keyword evidence="9" id="KW-0963">Cytoplasm</keyword>
<dbReference type="InterPro" id="IPR035516">
    <property type="entry name" value="Gyrase/topoIV_suA_C"/>
</dbReference>
<dbReference type="InterPro" id="IPR002205">
    <property type="entry name" value="Topo_IIA_dom_A"/>
</dbReference>
<dbReference type="Pfam" id="PF03989">
    <property type="entry name" value="DNA_gyraseA_C"/>
    <property type="match status" value="6"/>
</dbReference>
<dbReference type="NCBIfam" id="NF004044">
    <property type="entry name" value="PRK05561.1"/>
    <property type="match status" value="1"/>
</dbReference>
<dbReference type="SUPFAM" id="SSF56719">
    <property type="entry name" value="Type II DNA topoisomerase"/>
    <property type="match status" value="1"/>
</dbReference>
<feature type="active site" description="O-(5'-phospho-DNA)-tyrosine intermediate" evidence="9 10">
    <location>
        <position position="122"/>
    </location>
</feature>
<keyword evidence="7 9" id="KW-0413">Isomerase</keyword>
<dbReference type="FunFam" id="3.30.1360.40:FF:000002">
    <property type="entry name" value="DNA gyrase subunit A"/>
    <property type="match status" value="1"/>
</dbReference>
<dbReference type="GO" id="GO:0005694">
    <property type="term" value="C:chromosome"/>
    <property type="evidence" value="ECO:0007669"/>
    <property type="project" value="InterPro"/>
</dbReference>
<keyword evidence="6 9" id="KW-0238">DNA-binding</keyword>
<comment type="caution">
    <text evidence="12">The sequence shown here is derived from an EMBL/GenBank/DDBJ whole genome shotgun (WGS) entry which is preliminary data.</text>
</comment>
<dbReference type="NCBIfam" id="NF004043">
    <property type="entry name" value="PRK05560.1"/>
    <property type="match status" value="1"/>
</dbReference>
<evidence type="ECO:0000256" key="10">
    <source>
        <dbReference type="PROSITE-ProRule" id="PRU01384"/>
    </source>
</evidence>
<name>A0A7V1I3N3_DESA2</name>
<dbReference type="InterPro" id="IPR013757">
    <property type="entry name" value="Topo_IIA_A_a_sf"/>
</dbReference>
<dbReference type="Gene3D" id="1.10.268.10">
    <property type="entry name" value="Topoisomerase, domain 3"/>
    <property type="match status" value="1"/>
</dbReference>
<dbReference type="InterPro" id="IPR050220">
    <property type="entry name" value="Type_II_DNA_Topoisomerases"/>
</dbReference>
<dbReference type="InterPro" id="IPR006691">
    <property type="entry name" value="GyrA/parC_rep"/>
</dbReference>
<comment type="subcellular location">
    <subcellularLocation>
        <location evidence="9">Cytoplasm</location>
    </subcellularLocation>
</comment>
<dbReference type="FunFam" id="2.120.10.90:FF:000005">
    <property type="entry name" value="DNA topoisomerase 4 subunit A"/>
    <property type="match status" value="1"/>
</dbReference>
<keyword evidence="5 9" id="KW-0799">Topoisomerase</keyword>
<feature type="short sequence motif" description="GyrA-box" evidence="9">
    <location>
        <begin position="524"/>
        <end position="530"/>
    </location>
</feature>
<evidence type="ECO:0000259" key="11">
    <source>
        <dbReference type="PROSITE" id="PS52040"/>
    </source>
</evidence>
<comment type="function">
    <text evidence="9">A type II topoisomerase that negatively supercoils closed circular double-stranded (ds) DNA in an ATP-dependent manner to modulate DNA topology and maintain chromosomes in an underwound state. Negative supercoiling favors strand separation, and DNA replication, transcription, recombination and repair, all of which involve strand separation. Also able to catalyze the interconversion of other topological isomers of dsDNA rings, including catenanes and knotted rings. Type II topoisomerases break and join 2 DNA strands simultaneously in an ATP-dependent manner.</text>
</comment>
<dbReference type="GO" id="GO:0006261">
    <property type="term" value="P:DNA-templated DNA replication"/>
    <property type="evidence" value="ECO:0007669"/>
    <property type="project" value="UniProtKB-UniRule"/>
</dbReference>
<evidence type="ECO:0000256" key="8">
    <source>
        <dbReference type="ARBA" id="ARBA00063644"/>
    </source>
</evidence>
<gene>
    <name evidence="9 12" type="primary">gyrA</name>
    <name evidence="12" type="ORF">ENJ03_01360</name>
</gene>
<evidence type="ECO:0000256" key="7">
    <source>
        <dbReference type="ARBA" id="ARBA00023235"/>
    </source>
</evidence>
<dbReference type="Gene3D" id="3.90.199.10">
    <property type="entry name" value="Topoisomerase II, domain 5"/>
    <property type="match status" value="1"/>
</dbReference>
<dbReference type="GO" id="GO:0005737">
    <property type="term" value="C:cytoplasm"/>
    <property type="evidence" value="ECO:0007669"/>
    <property type="project" value="UniProtKB-SubCell"/>
</dbReference>
<dbReference type="SUPFAM" id="SSF101904">
    <property type="entry name" value="GyrA/ParC C-terminal domain-like"/>
    <property type="match status" value="1"/>
</dbReference>
<reference evidence="12" key="1">
    <citation type="journal article" date="2020" name="mSystems">
        <title>Genome- and Community-Level Interaction Insights into Carbon Utilization and Element Cycling Functions of Hydrothermarchaeota in Hydrothermal Sediment.</title>
        <authorList>
            <person name="Zhou Z."/>
            <person name="Liu Y."/>
            <person name="Xu W."/>
            <person name="Pan J."/>
            <person name="Luo Z.H."/>
            <person name="Li M."/>
        </authorList>
    </citation>
    <scope>NUCLEOTIDE SEQUENCE [LARGE SCALE GENOMIC DNA]</scope>
    <source>
        <strain evidence="12">HyVt-45</strain>
    </source>
</reference>
<dbReference type="HAMAP" id="MF_01897">
    <property type="entry name" value="GyrA"/>
    <property type="match status" value="1"/>
</dbReference>
<evidence type="ECO:0000256" key="1">
    <source>
        <dbReference type="ARBA" id="ARBA00000185"/>
    </source>
</evidence>
<evidence type="ECO:0000256" key="3">
    <source>
        <dbReference type="ARBA" id="ARBA00022741"/>
    </source>
</evidence>
<comment type="miscellaneous">
    <text evidence="9">Few gyrases are as efficient as E.coli at forming negative supercoils. Not all organisms have 2 type II topoisomerases; in organisms with a single type II topoisomerase this enzyme also has to decatenate newly replicated chromosomes.</text>
</comment>
<dbReference type="EC" id="5.6.2.2" evidence="9"/>
<sequence>MAVERERIQPVRLEDELKHSYLDYAMSVIIGRALPDVRDGLKPVHRRILYAMKTLGNEWNKPYKKSARIVGDVIGKYHPHGDTAVYDALVRMAQPFSMRYPLVDGQRNFGSIDGDPPAAMRYTEVRMCPITQELLKDLEKETVEWLPNYDGTLKEPVVLPSRLPNLLINGSAGIAVGMATNIPPHNLGEIIDALIACLERPEITVEELMQFVPGPDFPTGGIIYGEEGIKKAYTEGKGIISIRGRVEIEEKKGKTCLVISEIPFQLCKTRLIEKIAELIKEKRITGIVEIRDESDREGIRIVLEIKRGENVQVILNKLYTYTPLETSYGIILLTLVHNRPVLCHLKTLLVSFLEHRREIIIRRTQYELKKAKEKAHILEGLKIALDHLDTVISLIRKAESPSVAKKELIHQFELTEIQARAILEMRLQRLTQLERASLIQEYKASLQDIARYEAILKSGALVKEIIKEELKEIKNKYADPRRTEIKAQREKIYTEDLIPDEEVVVTLTHRGYVKRIPLDVYRDQRRGGKGIMGVDLKKKDFVQDIFIASTHSYLLIFTQKGIAYGLKVYEIPPGGRIAMGKPLVNLINLPPQEKIAFVLSVKDFKNDLFITMVTKKGIVKKTPISEFTYLTSTIRGIKAATIDPDDQLVCGHLTEGKNDIFLLTKTGISIRFKESDVRPMGRMARGVIGIRLDDNNWVVSMDTLIENKGFILIVTEKGYGKRTSVELFRVQSRGGKGIIALKTSKKTGNVIGMTYVGDSDEILLINNIGKIIRLKVDNISILGRQARGVKLINLKEDERVVGVAKVLKENMI</sequence>
<comment type="subunit">
    <text evidence="8">Heterotetramer composed of ParC and ParE.</text>
</comment>
<evidence type="ECO:0000256" key="4">
    <source>
        <dbReference type="ARBA" id="ARBA00022840"/>
    </source>
</evidence>
<dbReference type="Proteomes" id="UP000886268">
    <property type="component" value="Unassembled WGS sequence"/>
</dbReference>
<dbReference type="NCBIfam" id="TIGR01063">
    <property type="entry name" value="gyrA"/>
    <property type="match status" value="1"/>
</dbReference>
<proteinExistence type="inferred from homology"/>
<dbReference type="Pfam" id="PF00521">
    <property type="entry name" value="DNA_topoisoIV"/>
    <property type="match status" value="1"/>
</dbReference>
<evidence type="ECO:0000313" key="12">
    <source>
        <dbReference type="EMBL" id="HEB73855.1"/>
    </source>
</evidence>